<dbReference type="Proteomes" id="UP000663889">
    <property type="component" value="Unassembled WGS sequence"/>
</dbReference>
<dbReference type="AlphaFoldDB" id="A0A814N304"/>
<comment type="caution">
    <text evidence="5">The sequence shown here is derived from an EMBL/GenBank/DDBJ whole genome shotgun (WGS) entry which is preliminary data.</text>
</comment>
<dbReference type="Proteomes" id="UP000663870">
    <property type="component" value="Unassembled WGS sequence"/>
</dbReference>
<dbReference type="Proteomes" id="UP000663882">
    <property type="component" value="Unassembled WGS sequence"/>
</dbReference>
<dbReference type="EMBL" id="CAJNOO010000540">
    <property type="protein sequence ID" value="CAF0973080.1"/>
    <property type="molecule type" value="Genomic_DNA"/>
</dbReference>
<dbReference type="Proteomes" id="UP000663823">
    <property type="component" value="Unassembled WGS sequence"/>
</dbReference>
<protein>
    <submittedName>
        <fullName evidence="5">Uncharacterized protein</fullName>
    </submittedName>
</protein>
<evidence type="ECO:0000313" key="3">
    <source>
        <dbReference type="EMBL" id="CAF1023209.1"/>
    </source>
</evidence>
<sequence length="302" mass="36084">MLTVHEQEINEIKKVSIRYDNSTRTYYFFYHRTDILSTTLILSYDLNQNQWNIDTIEYNNVFEKNLNDLFNDKKISFEEQVRYIIDYLDNYFINQLQQQQQQQQQNIKTNMNHHNIYSLSWFRHLRSIRGWAMFAEQSAVLQRYSAPEKSTSMDNNEEIISVKALAESFYSNDLYRNDTKTFTSLSEYSNEPIQNQISNKLPAITELWLDVFTQKMNNFRKKIGGHIEEEKLKNLAEKFIASFNGTFQCNVGHKYQIRYDDQTWHFTVVKVEFFTQKNSETTKIPKTKIVFVIDGIPHYVRG</sequence>
<name>A0A814N304_9BILA</name>
<dbReference type="EMBL" id="CAJNOH010000246">
    <property type="protein sequence ID" value="CAF0965987.1"/>
    <property type="molecule type" value="Genomic_DNA"/>
</dbReference>
<dbReference type="Proteomes" id="UP000663836">
    <property type="component" value="Unassembled WGS sequence"/>
</dbReference>
<dbReference type="EMBL" id="CAJNOL010000353">
    <property type="protein sequence ID" value="CAF1023209.1"/>
    <property type="molecule type" value="Genomic_DNA"/>
</dbReference>
<organism evidence="5 9">
    <name type="scientific">Rotaria sordida</name>
    <dbReference type="NCBI Taxonomy" id="392033"/>
    <lineage>
        <taxon>Eukaryota</taxon>
        <taxon>Metazoa</taxon>
        <taxon>Spiralia</taxon>
        <taxon>Gnathifera</taxon>
        <taxon>Rotifera</taxon>
        <taxon>Eurotatoria</taxon>
        <taxon>Bdelloidea</taxon>
        <taxon>Philodinida</taxon>
        <taxon>Philodinidae</taxon>
        <taxon>Rotaria</taxon>
    </lineage>
</organism>
<dbReference type="Proteomes" id="UP000663854">
    <property type="component" value="Unassembled WGS sequence"/>
</dbReference>
<dbReference type="EMBL" id="CAJOBD010002474">
    <property type="protein sequence ID" value="CAF3884810.1"/>
    <property type="molecule type" value="Genomic_DNA"/>
</dbReference>
<proteinExistence type="predicted"/>
<accession>A0A814N304</accession>
<evidence type="ECO:0000313" key="1">
    <source>
        <dbReference type="EMBL" id="CAF0965987.1"/>
    </source>
</evidence>
<evidence type="ECO:0000313" key="4">
    <source>
        <dbReference type="EMBL" id="CAF1031608.1"/>
    </source>
</evidence>
<dbReference type="EMBL" id="CAJOAX010006644">
    <property type="protein sequence ID" value="CAF3987042.1"/>
    <property type="molecule type" value="Genomic_DNA"/>
</dbReference>
<evidence type="ECO:0000313" key="7">
    <source>
        <dbReference type="EMBL" id="CAF3987042.1"/>
    </source>
</evidence>
<reference evidence="5" key="1">
    <citation type="submission" date="2021-02" db="EMBL/GenBank/DDBJ databases">
        <authorList>
            <person name="Nowell W R."/>
        </authorList>
    </citation>
    <scope>NUCLEOTIDE SEQUENCE</scope>
</reference>
<dbReference type="EMBL" id="CAJNOL010000367">
    <property type="protein sequence ID" value="CAF1031608.1"/>
    <property type="molecule type" value="Genomic_DNA"/>
</dbReference>
<evidence type="ECO:0000313" key="6">
    <source>
        <dbReference type="EMBL" id="CAF3884810.1"/>
    </source>
</evidence>
<gene>
    <name evidence="6" type="ORF">JBS370_LOCUS20042</name>
    <name evidence="3" type="ORF">JXQ802_LOCUS15277</name>
    <name evidence="4" type="ORF">JXQ802_LOCUS15675</name>
    <name evidence="7" type="ORF">OTI717_LOCUS28266</name>
    <name evidence="1" type="ORF">PYM288_LOCUS12855</name>
    <name evidence="2" type="ORF">RFH988_LOCUS12735</name>
    <name evidence="5" type="ORF">SEV965_LOCUS15108</name>
</gene>
<evidence type="ECO:0000313" key="9">
    <source>
        <dbReference type="Proteomes" id="UP000663889"/>
    </source>
</evidence>
<evidence type="ECO:0000313" key="5">
    <source>
        <dbReference type="EMBL" id="CAF1086021.1"/>
    </source>
</evidence>
<evidence type="ECO:0000313" key="2">
    <source>
        <dbReference type="EMBL" id="CAF0973080.1"/>
    </source>
</evidence>
<keyword evidence="8" id="KW-1185">Reference proteome</keyword>
<dbReference type="EMBL" id="CAJNOU010000777">
    <property type="protein sequence ID" value="CAF1086021.1"/>
    <property type="molecule type" value="Genomic_DNA"/>
</dbReference>
<evidence type="ECO:0000313" key="8">
    <source>
        <dbReference type="Proteomes" id="UP000663870"/>
    </source>
</evidence>
<dbReference type="OrthoDB" id="10001155at2759"/>